<feature type="compositionally biased region" description="Low complexity" evidence="1">
    <location>
        <begin position="384"/>
        <end position="402"/>
    </location>
</feature>
<accession>A0A936NBP3</accession>
<evidence type="ECO:0000256" key="1">
    <source>
        <dbReference type="SAM" id="MobiDB-lite"/>
    </source>
</evidence>
<protein>
    <submittedName>
        <fullName evidence="2">Uncharacterized protein</fullName>
    </submittedName>
</protein>
<dbReference type="EMBL" id="JADJZA010000005">
    <property type="protein sequence ID" value="MBK9296709.1"/>
    <property type="molecule type" value="Genomic_DNA"/>
</dbReference>
<proteinExistence type="predicted"/>
<dbReference type="InterPro" id="IPR036514">
    <property type="entry name" value="SGNH_hydro_sf"/>
</dbReference>
<dbReference type="Proteomes" id="UP000727993">
    <property type="component" value="Unassembled WGS sequence"/>
</dbReference>
<evidence type="ECO:0000313" key="3">
    <source>
        <dbReference type="Proteomes" id="UP000727993"/>
    </source>
</evidence>
<feature type="region of interest" description="Disordered" evidence="1">
    <location>
        <begin position="384"/>
        <end position="410"/>
    </location>
</feature>
<gene>
    <name evidence="2" type="ORF">IPN02_07680</name>
</gene>
<comment type="caution">
    <text evidence="2">The sequence shown here is derived from an EMBL/GenBank/DDBJ whole genome shotgun (WGS) entry which is preliminary data.</text>
</comment>
<dbReference type="Gene3D" id="3.40.50.1110">
    <property type="entry name" value="SGNH hydrolase"/>
    <property type="match status" value="1"/>
</dbReference>
<name>A0A936NBP3_9ACTN</name>
<sequence>MANNCHLENAPCYLAAVVLDEDGFIVDGAPVYATEGIITFRPEVESENGTDLTRTGWTANTLAGHRAEKWWNLTGEIATKDWALFEALTAQPAVRNVADDVVGFHRPLQHGGVGNTKPSAAIVIVTGSTPDESYGCATPASGQTPCVGQFWPLTTDWNVDLPEKSATAPTIPFTAKAFGALHPTGGVLNLWPATANPPGIPRGMAVSEAFVDCSALPTLDGNTIVTPPLPEPSGPVTRILGDSNTQSGSSWAHQLACTPTKWAWGGLGVWAKAIYLANQSLDLNMAEIVGPTPGRRIVVMLGTNDVTPTAGFQGMTTAPQITYALNRMAHRMVRDHAAQSVRWMTIPPVRATSSPERIARTELWNQAILATPYAVDARGAFLPRSPTATPPTTCTSTPAGTPNWPTTCHP</sequence>
<organism evidence="2 3">
    <name type="scientific">Candidatus Neomicrothrix subdominans</name>
    <dbReference type="NCBI Taxonomy" id="2954438"/>
    <lineage>
        <taxon>Bacteria</taxon>
        <taxon>Bacillati</taxon>
        <taxon>Actinomycetota</taxon>
        <taxon>Acidimicrobiia</taxon>
        <taxon>Acidimicrobiales</taxon>
        <taxon>Microthrixaceae</taxon>
        <taxon>Candidatus Neomicrothrix</taxon>
    </lineage>
</organism>
<evidence type="ECO:0000313" key="2">
    <source>
        <dbReference type="EMBL" id="MBK9296709.1"/>
    </source>
</evidence>
<dbReference type="AlphaFoldDB" id="A0A936NBP3"/>
<dbReference type="SUPFAM" id="SSF52266">
    <property type="entry name" value="SGNH hydrolase"/>
    <property type="match status" value="1"/>
</dbReference>
<reference evidence="2 3" key="1">
    <citation type="submission" date="2020-10" db="EMBL/GenBank/DDBJ databases">
        <title>Connecting structure to function with the recovery of over 1000 high-quality activated sludge metagenome-assembled genomes encoding full-length rRNA genes using long-read sequencing.</title>
        <authorList>
            <person name="Singleton C.M."/>
            <person name="Petriglieri F."/>
            <person name="Kristensen J.M."/>
            <person name="Kirkegaard R.H."/>
            <person name="Michaelsen T.Y."/>
            <person name="Andersen M.H."/>
            <person name="Karst S.M."/>
            <person name="Dueholm M.S."/>
            <person name="Nielsen P.H."/>
            <person name="Albertsen M."/>
        </authorList>
    </citation>
    <scope>NUCLEOTIDE SEQUENCE [LARGE SCALE GENOMIC DNA]</scope>
    <source>
        <strain evidence="2">Lyne_18-Q3-R50-59_MAXAC.006</strain>
    </source>
</reference>